<dbReference type="InterPro" id="IPR013976">
    <property type="entry name" value="HDOD"/>
</dbReference>
<dbReference type="EMBL" id="BAAAFA010000003">
    <property type="protein sequence ID" value="GAA0814745.1"/>
    <property type="molecule type" value="Genomic_DNA"/>
</dbReference>
<evidence type="ECO:0000313" key="3">
    <source>
        <dbReference type="Proteomes" id="UP001500021"/>
    </source>
</evidence>
<dbReference type="Pfam" id="PF08668">
    <property type="entry name" value="HDOD"/>
    <property type="match status" value="1"/>
</dbReference>
<dbReference type="RefSeq" id="WP_215980762.1">
    <property type="nucleotide sequence ID" value="NZ_BAAAFA010000003.1"/>
</dbReference>
<dbReference type="Proteomes" id="UP001500021">
    <property type="component" value="Unassembled WGS sequence"/>
</dbReference>
<organism evidence="2 3">
    <name type="scientific">Colwellia asteriadis</name>
    <dbReference type="NCBI Taxonomy" id="517723"/>
    <lineage>
        <taxon>Bacteria</taxon>
        <taxon>Pseudomonadati</taxon>
        <taxon>Pseudomonadota</taxon>
        <taxon>Gammaproteobacteria</taxon>
        <taxon>Alteromonadales</taxon>
        <taxon>Colwelliaceae</taxon>
        <taxon>Colwellia</taxon>
    </lineage>
</organism>
<keyword evidence="3" id="KW-1185">Reference proteome</keyword>
<evidence type="ECO:0000259" key="1">
    <source>
        <dbReference type="PROSITE" id="PS51833"/>
    </source>
</evidence>
<comment type="caution">
    <text evidence="2">The sequence shown here is derived from an EMBL/GenBank/DDBJ whole genome shotgun (WGS) entry which is preliminary data.</text>
</comment>
<proteinExistence type="predicted"/>
<dbReference type="PROSITE" id="PS51833">
    <property type="entry name" value="HDOD"/>
    <property type="match status" value="1"/>
</dbReference>
<accession>A0ABN1L585</accession>
<feature type="domain" description="HDOD" evidence="1">
    <location>
        <begin position="13"/>
        <end position="204"/>
    </location>
</feature>
<name>A0ABN1L585_9GAMM</name>
<protein>
    <submittedName>
        <fullName evidence="2">HDOD domain-containing protein</fullName>
    </submittedName>
</protein>
<evidence type="ECO:0000313" key="2">
    <source>
        <dbReference type="EMBL" id="GAA0814745.1"/>
    </source>
</evidence>
<gene>
    <name evidence="2" type="ORF">GCM10009111_12060</name>
</gene>
<reference evidence="2 3" key="1">
    <citation type="journal article" date="2019" name="Int. J. Syst. Evol. Microbiol.">
        <title>The Global Catalogue of Microorganisms (GCM) 10K type strain sequencing project: providing services to taxonomists for standard genome sequencing and annotation.</title>
        <authorList>
            <consortium name="The Broad Institute Genomics Platform"/>
            <consortium name="The Broad Institute Genome Sequencing Center for Infectious Disease"/>
            <person name="Wu L."/>
            <person name="Ma J."/>
        </authorList>
    </citation>
    <scope>NUCLEOTIDE SEQUENCE [LARGE SCALE GENOMIC DNA]</scope>
    <source>
        <strain evidence="2 3">JCM 15608</strain>
    </source>
</reference>
<sequence length="284" mass="32220">MRLEEYIEQVSDVFVLSDSFLRIKELVDDEASTIDDISEVILLDPALAGSILKLANSSFFSYPGKIDTISKAVLVLGITEIYTLVLAYFTTEAFKLDDENNDYLEQFWLNSIDCALLIKFLGVHLNVANAERLFILGLLHNLGELVVHQVTPEAISRCRESDLLPWQQQRAVLGFSYGECSAELLKYWQLPYSLFSSIRNQDINEVALQSIETQLLYIAKRVTYKSMVMPNESIKALSYQELIGEELLEQLEITDELLANAVDYCMLDRMGMLSILCPSAMVIY</sequence>
<dbReference type="PANTHER" id="PTHR33525:SF3">
    <property type="entry name" value="RIBONUCLEASE Y"/>
    <property type="match status" value="1"/>
</dbReference>
<dbReference type="InterPro" id="IPR052340">
    <property type="entry name" value="RNase_Y/CdgJ"/>
</dbReference>
<dbReference type="PANTHER" id="PTHR33525">
    <property type="match status" value="1"/>
</dbReference>